<dbReference type="Pfam" id="PF13561">
    <property type="entry name" value="adh_short_C2"/>
    <property type="match status" value="1"/>
</dbReference>
<comment type="similarity">
    <text evidence="1">Belongs to the short-chain dehydrogenases/reductases (SDR) family.</text>
</comment>
<proteinExistence type="inferred from homology"/>
<sequence>MFKLTGQTAFITGASRGIGFAAAKALGLQGAKVIINARNPENLQQAKQVLEQAGIETIAAPFDISNPHEAVAHLEKILETHKIDIFLGNAASQHRQNLLDYPLEKFEEIIQVNLTSQWAMGRHLARHMVENGHGRIIFTGSITALSGRKDVTAYSIAKAGLHAMVKQWSVELGNAGVTINAIAPGYIATEFTEKLKQDTEFTSWLHQRVPQQKWGNPENVAAAVCFFASREADFITGQTLAIDGGLSSAL</sequence>
<dbReference type="InterPro" id="IPR036291">
    <property type="entry name" value="NAD(P)-bd_dom_sf"/>
</dbReference>
<comment type="caution">
    <text evidence="2">The sequence shown here is derived from an EMBL/GenBank/DDBJ whole genome shotgun (WGS) entry which is preliminary data.</text>
</comment>
<dbReference type="InterPro" id="IPR020904">
    <property type="entry name" value="Sc_DH/Rdtase_CS"/>
</dbReference>
<dbReference type="InterPro" id="IPR050259">
    <property type="entry name" value="SDR"/>
</dbReference>
<protein>
    <submittedName>
        <fullName evidence="2">SDR family oxidoreductase</fullName>
    </submittedName>
</protein>
<dbReference type="PANTHER" id="PTHR42879:SF2">
    <property type="entry name" value="3-OXOACYL-[ACYL-CARRIER-PROTEIN] REDUCTASE FABG"/>
    <property type="match status" value="1"/>
</dbReference>
<dbReference type="EMBL" id="JAENGP010000002">
    <property type="protein sequence ID" value="MBK1780167.1"/>
    <property type="molecule type" value="Genomic_DNA"/>
</dbReference>
<organism evidence="2 3">
    <name type="scientific">Advenella mandrilli</name>
    <dbReference type="NCBI Taxonomy" id="2800330"/>
    <lineage>
        <taxon>Bacteria</taxon>
        <taxon>Pseudomonadati</taxon>
        <taxon>Pseudomonadota</taxon>
        <taxon>Betaproteobacteria</taxon>
        <taxon>Burkholderiales</taxon>
        <taxon>Alcaligenaceae</taxon>
    </lineage>
</organism>
<reference evidence="2 3" key="1">
    <citation type="submission" date="2020-12" db="EMBL/GenBank/DDBJ databases">
        <authorList>
            <person name="Lu T."/>
            <person name="Wang Q."/>
            <person name="Han X."/>
        </authorList>
    </citation>
    <scope>NUCLEOTIDE SEQUENCE [LARGE SCALE GENOMIC DNA]</scope>
    <source>
        <strain evidence="2 3">WQ 585</strain>
    </source>
</reference>
<dbReference type="PRINTS" id="PR00081">
    <property type="entry name" value="GDHRDH"/>
</dbReference>
<dbReference type="Proteomes" id="UP000635316">
    <property type="component" value="Unassembled WGS sequence"/>
</dbReference>
<dbReference type="RefSeq" id="WP_169295650.1">
    <property type="nucleotide sequence ID" value="NZ_JAENGP010000002.1"/>
</dbReference>
<evidence type="ECO:0000256" key="1">
    <source>
        <dbReference type="ARBA" id="ARBA00006484"/>
    </source>
</evidence>
<evidence type="ECO:0000313" key="3">
    <source>
        <dbReference type="Proteomes" id="UP000635316"/>
    </source>
</evidence>
<gene>
    <name evidence="2" type="ORF">JHL22_02955</name>
</gene>
<dbReference type="InterPro" id="IPR002347">
    <property type="entry name" value="SDR_fam"/>
</dbReference>
<dbReference type="Gene3D" id="3.40.50.720">
    <property type="entry name" value="NAD(P)-binding Rossmann-like Domain"/>
    <property type="match status" value="1"/>
</dbReference>
<name>A0ABS1E8Y4_9BURK</name>
<dbReference type="PROSITE" id="PS00061">
    <property type="entry name" value="ADH_SHORT"/>
    <property type="match status" value="1"/>
</dbReference>
<dbReference type="SUPFAM" id="SSF51735">
    <property type="entry name" value="NAD(P)-binding Rossmann-fold domains"/>
    <property type="match status" value="1"/>
</dbReference>
<dbReference type="PANTHER" id="PTHR42879">
    <property type="entry name" value="3-OXOACYL-(ACYL-CARRIER-PROTEIN) REDUCTASE"/>
    <property type="match status" value="1"/>
</dbReference>
<keyword evidence="3" id="KW-1185">Reference proteome</keyword>
<evidence type="ECO:0000313" key="2">
    <source>
        <dbReference type="EMBL" id="MBK1780167.1"/>
    </source>
</evidence>
<accession>A0ABS1E8Y4</accession>